<evidence type="ECO:0000313" key="1">
    <source>
        <dbReference type="EMBL" id="PXX19487.1"/>
    </source>
</evidence>
<sequence>MVFLGNEVLGVGAPQKDITIISLANDRSRNKYDNVTILLDLSQKRILEVHDI</sequence>
<dbReference type="Proteomes" id="UP000248314">
    <property type="component" value="Unassembled WGS sequence"/>
</dbReference>
<keyword evidence="2" id="KW-1185">Reference proteome</keyword>
<dbReference type="EMBL" id="QJJX01000038">
    <property type="protein sequence ID" value="PXX19487.1"/>
    <property type="molecule type" value="Genomic_DNA"/>
</dbReference>
<protein>
    <submittedName>
        <fullName evidence="1">Uncharacterized protein</fullName>
    </submittedName>
</protein>
<dbReference type="STRING" id="1122991.GCA_000613445_00019"/>
<gene>
    <name evidence="1" type="ORF">EJ73_02419</name>
</gene>
<comment type="caution">
    <text evidence="1">The sequence shown here is derived from an EMBL/GenBank/DDBJ whole genome shotgun (WGS) entry which is preliminary data.</text>
</comment>
<proteinExistence type="predicted"/>
<reference evidence="1 2" key="1">
    <citation type="submission" date="2018-05" db="EMBL/GenBank/DDBJ databases">
        <title>Genomic Encyclopedia of Type Strains, Phase I: the one thousand microbial genomes (KMG-I) project.</title>
        <authorList>
            <person name="Kyrpides N."/>
        </authorList>
    </citation>
    <scope>NUCLEOTIDE SEQUENCE [LARGE SCALE GENOMIC DNA]</scope>
    <source>
        <strain evidence="1 2">DSM 15611</strain>
    </source>
</reference>
<evidence type="ECO:0000313" key="2">
    <source>
        <dbReference type="Proteomes" id="UP000248314"/>
    </source>
</evidence>
<dbReference type="AlphaFoldDB" id="A0A318HQ28"/>
<accession>A0A318HQ28</accession>
<name>A0A318HQ28_9BACT</name>
<organism evidence="1 2">
    <name type="scientific">Hoylesella shahii DSM 15611 = JCM 12083</name>
    <dbReference type="NCBI Taxonomy" id="1122991"/>
    <lineage>
        <taxon>Bacteria</taxon>
        <taxon>Pseudomonadati</taxon>
        <taxon>Bacteroidota</taxon>
        <taxon>Bacteroidia</taxon>
        <taxon>Bacteroidales</taxon>
        <taxon>Prevotellaceae</taxon>
        <taxon>Hoylesella</taxon>
    </lineage>
</organism>